<evidence type="ECO:0000313" key="1">
    <source>
        <dbReference type="EMBL" id="JAI08403.1"/>
    </source>
</evidence>
<name>A0A0E9Y088_ANGAN</name>
<dbReference type="AlphaFoldDB" id="A0A0E9Y088"/>
<proteinExistence type="predicted"/>
<reference evidence="1" key="2">
    <citation type="journal article" date="2015" name="Fish Shellfish Immunol.">
        <title>Early steps in the European eel (Anguilla anguilla)-Vibrio vulnificus interaction in the gills: Role of the RtxA13 toxin.</title>
        <authorList>
            <person name="Callol A."/>
            <person name="Pajuelo D."/>
            <person name="Ebbesson L."/>
            <person name="Teles M."/>
            <person name="MacKenzie S."/>
            <person name="Amaro C."/>
        </authorList>
    </citation>
    <scope>NUCLEOTIDE SEQUENCE</scope>
</reference>
<accession>A0A0E9Y088</accession>
<protein>
    <submittedName>
        <fullName evidence="1">Uncharacterized protein</fullName>
    </submittedName>
</protein>
<reference evidence="1" key="1">
    <citation type="submission" date="2014-11" db="EMBL/GenBank/DDBJ databases">
        <authorList>
            <person name="Amaro Gonzalez C."/>
        </authorList>
    </citation>
    <scope>NUCLEOTIDE SEQUENCE</scope>
</reference>
<sequence>MVKQFSEGDGLRNIEIKHMKVMVKQLKEAIKNAEMKSQ</sequence>
<dbReference type="EMBL" id="GBXM01000175">
    <property type="protein sequence ID" value="JAI08403.1"/>
    <property type="molecule type" value="Transcribed_RNA"/>
</dbReference>
<organism evidence="1">
    <name type="scientific">Anguilla anguilla</name>
    <name type="common">European freshwater eel</name>
    <name type="synonym">Muraena anguilla</name>
    <dbReference type="NCBI Taxonomy" id="7936"/>
    <lineage>
        <taxon>Eukaryota</taxon>
        <taxon>Metazoa</taxon>
        <taxon>Chordata</taxon>
        <taxon>Craniata</taxon>
        <taxon>Vertebrata</taxon>
        <taxon>Euteleostomi</taxon>
        <taxon>Actinopterygii</taxon>
        <taxon>Neopterygii</taxon>
        <taxon>Teleostei</taxon>
        <taxon>Anguilliformes</taxon>
        <taxon>Anguillidae</taxon>
        <taxon>Anguilla</taxon>
    </lineage>
</organism>